<dbReference type="GO" id="GO:0006606">
    <property type="term" value="P:protein import into nucleus"/>
    <property type="evidence" value="ECO:0007669"/>
    <property type="project" value="UniProtKB-ARBA"/>
</dbReference>
<dbReference type="Gene3D" id="6.10.140.1350">
    <property type="match status" value="1"/>
</dbReference>
<keyword evidence="6" id="KW-0811">Translocation</keyword>
<evidence type="ECO:0000256" key="6">
    <source>
        <dbReference type="ARBA" id="ARBA00023010"/>
    </source>
</evidence>
<protein>
    <recommendedName>
        <fullName evidence="12">Nucleoporin NUP49/NSP49</fullName>
    </recommendedName>
</protein>
<keyword evidence="3" id="KW-0813">Transport</keyword>
<dbReference type="AlphaFoldDB" id="A0A1E3PKJ7"/>
<evidence type="ECO:0000313" key="10">
    <source>
        <dbReference type="EMBL" id="ODQ65949.1"/>
    </source>
</evidence>
<dbReference type="GO" id="GO:0031965">
    <property type="term" value="C:nuclear membrane"/>
    <property type="evidence" value="ECO:0007669"/>
    <property type="project" value="UniProtKB-SubCell"/>
</dbReference>
<evidence type="ECO:0000256" key="4">
    <source>
        <dbReference type="ARBA" id="ARBA00022816"/>
    </source>
</evidence>
<evidence type="ECO:0000313" key="11">
    <source>
        <dbReference type="Proteomes" id="UP000095009"/>
    </source>
</evidence>
<evidence type="ECO:0000256" key="7">
    <source>
        <dbReference type="ARBA" id="ARBA00023132"/>
    </source>
</evidence>
<proteinExistence type="predicted"/>
<keyword evidence="7" id="KW-0906">Nuclear pore complex</keyword>
<comment type="subcellular location">
    <subcellularLocation>
        <location evidence="2">Nucleus membrane</location>
        <topology evidence="2">Peripheral membrane protein</topology>
        <orientation evidence="2">Nucleoplasmic side</orientation>
    </subcellularLocation>
    <subcellularLocation>
        <location evidence="1">Nucleus</location>
        <location evidence="1">Nuclear pore complex</location>
    </subcellularLocation>
</comment>
<dbReference type="STRING" id="857566.A0A1E3PKJ7"/>
<dbReference type="PANTHER" id="PTHR13437:SF2">
    <property type="entry name" value="NUCLEOPORIN P58_P45"/>
    <property type="match status" value="1"/>
</dbReference>
<dbReference type="GO" id="GO:0008139">
    <property type="term" value="F:nuclear localization sequence binding"/>
    <property type="evidence" value="ECO:0007669"/>
    <property type="project" value="InterPro"/>
</dbReference>
<organism evidence="10 11">
    <name type="scientific">Nadsonia fulvescens var. elongata DSM 6958</name>
    <dbReference type="NCBI Taxonomy" id="857566"/>
    <lineage>
        <taxon>Eukaryota</taxon>
        <taxon>Fungi</taxon>
        <taxon>Dikarya</taxon>
        <taxon>Ascomycota</taxon>
        <taxon>Saccharomycotina</taxon>
        <taxon>Dipodascomycetes</taxon>
        <taxon>Dipodascales</taxon>
        <taxon>Dipodascales incertae sedis</taxon>
        <taxon>Nadsonia</taxon>
    </lineage>
</organism>
<feature type="compositionally biased region" description="Polar residues" evidence="9">
    <location>
        <begin position="1"/>
        <end position="11"/>
    </location>
</feature>
<feature type="compositionally biased region" description="Low complexity" evidence="9">
    <location>
        <begin position="273"/>
        <end position="291"/>
    </location>
</feature>
<evidence type="ECO:0000256" key="2">
    <source>
        <dbReference type="ARBA" id="ARBA00004620"/>
    </source>
</evidence>
<dbReference type="Pfam" id="PF13634">
    <property type="entry name" value="Nucleoporin_FG"/>
    <property type="match status" value="2"/>
</dbReference>
<name>A0A1E3PKJ7_9ASCO</name>
<keyword evidence="4" id="KW-0509">mRNA transport</keyword>
<dbReference type="GO" id="GO:0017056">
    <property type="term" value="F:structural constituent of nuclear pore"/>
    <property type="evidence" value="ECO:0007669"/>
    <property type="project" value="InterPro"/>
</dbReference>
<dbReference type="InterPro" id="IPR025574">
    <property type="entry name" value="Nucleoporin_FG_rpt"/>
</dbReference>
<reference evidence="10 11" key="1">
    <citation type="journal article" date="2016" name="Proc. Natl. Acad. Sci. U.S.A.">
        <title>Comparative genomics of biotechnologically important yeasts.</title>
        <authorList>
            <person name="Riley R."/>
            <person name="Haridas S."/>
            <person name="Wolfe K.H."/>
            <person name="Lopes M.R."/>
            <person name="Hittinger C.T."/>
            <person name="Goeker M."/>
            <person name="Salamov A.A."/>
            <person name="Wisecaver J.H."/>
            <person name="Long T.M."/>
            <person name="Calvey C.H."/>
            <person name="Aerts A.L."/>
            <person name="Barry K.W."/>
            <person name="Choi C."/>
            <person name="Clum A."/>
            <person name="Coughlan A.Y."/>
            <person name="Deshpande S."/>
            <person name="Douglass A.P."/>
            <person name="Hanson S.J."/>
            <person name="Klenk H.-P."/>
            <person name="LaButti K.M."/>
            <person name="Lapidus A."/>
            <person name="Lindquist E.A."/>
            <person name="Lipzen A.M."/>
            <person name="Meier-Kolthoff J.P."/>
            <person name="Ohm R.A."/>
            <person name="Otillar R.P."/>
            <person name="Pangilinan J.L."/>
            <person name="Peng Y."/>
            <person name="Rokas A."/>
            <person name="Rosa C.A."/>
            <person name="Scheuner C."/>
            <person name="Sibirny A.A."/>
            <person name="Slot J.C."/>
            <person name="Stielow J.B."/>
            <person name="Sun H."/>
            <person name="Kurtzman C.P."/>
            <person name="Blackwell M."/>
            <person name="Grigoriev I.V."/>
            <person name="Jeffries T.W."/>
        </authorList>
    </citation>
    <scope>NUCLEOTIDE SEQUENCE [LARGE SCALE GENOMIC DNA]</scope>
    <source>
        <strain evidence="10 11">DSM 6958</strain>
    </source>
</reference>
<evidence type="ECO:0000256" key="1">
    <source>
        <dbReference type="ARBA" id="ARBA00004567"/>
    </source>
</evidence>
<dbReference type="GO" id="GO:0044613">
    <property type="term" value="C:nuclear pore central transport channel"/>
    <property type="evidence" value="ECO:0007669"/>
    <property type="project" value="UniProtKB-ARBA"/>
</dbReference>
<feature type="region of interest" description="Disordered" evidence="9">
    <location>
        <begin position="1"/>
        <end position="87"/>
    </location>
</feature>
<evidence type="ECO:0008006" key="12">
    <source>
        <dbReference type="Google" id="ProtNLM"/>
    </source>
</evidence>
<evidence type="ECO:0000256" key="3">
    <source>
        <dbReference type="ARBA" id="ARBA00022448"/>
    </source>
</evidence>
<evidence type="ECO:0000256" key="5">
    <source>
        <dbReference type="ARBA" id="ARBA00022927"/>
    </source>
</evidence>
<dbReference type="Proteomes" id="UP000095009">
    <property type="component" value="Unassembled WGS sequence"/>
</dbReference>
<gene>
    <name evidence="10" type="ORF">NADFUDRAFT_51223</name>
</gene>
<keyword evidence="11" id="KW-1185">Reference proteome</keyword>
<keyword evidence="5" id="KW-0653">Protein transport</keyword>
<dbReference type="EMBL" id="KV454409">
    <property type="protein sequence ID" value="ODQ65949.1"/>
    <property type="molecule type" value="Genomic_DNA"/>
</dbReference>
<dbReference type="PANTHER" id="PTHR13437">
    <property type="entry name" value="NUCLEOPORIN P58/P45 NUCLEOPORIN-LIKE PROTEIN 1"/>
    <property type="match status" value="1"/>
</dbReference>
<accession>A0A1E3PKJ7</accession>
<dbReference type="InterPro" id="IPR024882">
    <property type="entry name" value="NUP58/p45/49"/>
</dbReference>
<sequence length="504" mass="51317">MFGFQNNTQPAPSGGGMFGQNAQPQASGTSGMFGQNTNNNATGGGLFGNTSNTAPKPAFGGFGSSTQPTQSTQPSTGGFGGFGATSNTNTTGGFGGFGATNNTNNNNNQSNLGFGINSGTGTFGAPAAPSTGGLFGLNSAAPASSGGLFGSNTAIAPASGGLFGTNNNPQNTGGIFGQNTQLQAPTTGGLFGGTNTNTTAPSTGLFGSKPAASGGLFGSSAPATGGLFGNSNTGTSGGGGLFGSKPTAPTGGLFSSTSQQPVSSGLGGGLFGGTNQQQQQSLLQQQPQQPQVQVTALTRPVDLPESMQKELESIDEYINSQVRIADEFNAVSSTHDELMQSIPMDVELLSRKYTTANEALVNDSTVLAGLKKKTDASANEADICFQLLGRINSLPSTSMSMSSFGSSTFGSSTSTGRIAASTDALSPYYERKYLEFAKRIKELTEVITEVEKGVDSVEREGMEGPRSVESIITALQEEYKLFMGLGSKVAELHHLVGRLDSKSR</sequence>
<feature type="region of interest" description="Disordered" evidence="9">
    <location>
        <begin position="237"/>
        <end position="291"/>
    </location>
</feature>
<feature type="compositionally biased region" description="Polar residues" evidence="9">
    <location>
        <begin position="20"/>
        <end position="33"/>
    </location>
</feature>
<evidence type="ECO:0000256" key="9">
    <source>
        <dbReference type="SAM" id="MobiDB-lite"/>
    </source>
</evidence>
<evidence type="ECO:0000256" key="8">
    <source>
        <dbReference type="ARBA" id="ARBA00023242"/>
    </source>
</evidence>
<feature type="compositionally biased region" description="Low complexity" evidence="9">
    <location>
        <begin position="64"/>
        <end position="76"/>
    </location>
</feature>
<dbReference type="OrthoDB" id="2538017at2759"/>
<dbReference type="GO" id="GO:0051028">
    <property type="term" value="P:mRNA transport"/>
    <property type="evidence" value="ECO:0007669"/>
    <property type="project" value="UniProtKB-KW"/>
</dbReference>
<keyword evidence="8" id="KW-0539">Nucleus</keyword>